<dbReference type="Proteomes" id="UP001501624">
    <property type="component" value="Unassembled WGS sequence"/>
</dbReference>
<accession>A0ABP7HX65</accession>
<dbReference type="EMBL" id="BAABCM010000001">
    <property type="protein sequence ID" value="GAA3800854.1"/>
    <property type="molecule type" value="Genomic_DNA"/>
</dbReference>
<feature type="transmembrane region" description="Helical" evidence="5">
    <location>
        <begin position="241"/>
        <end position="261"/>
    </location>
</feature>
<evidence type="ECO:0000256" key="3">
    <source>
        <dbReference type="ARBA" id="ARBA00022989"/>
    </source>
</evidence>
<feature type="transmembrane region" description="Helical" evidence="5">
    <location>
        <begin position="32"/>
        <end position="51"/>
    </location>
</feature>
<comment type="caution">
    <text evidence="6">The sequence shown here is derived from an EMBL/GenBank/DDBJ whole genome shotgun (WGS) entry which is preliminary data.</text>
</comment>
<sequence>MTTLAIGFGLAGLAEAWTKAAPALRLPHVVPQAFWILAVIAWVWLLAAHVVRGKRSGQPLRDQLRHPAQGPMAALAPVTGMLLGGTLSGFSPAVGRSLFFLALAASALLAAWLFASWFEGRLDLAAMHPGYLLPTVAPGLVGADVAAALGYPGLGWALFGVGTFFAFVMTAIVVLRLVFHTPLPDALLPTTAILLAPPGVAGLAWFSLHGHTADPVAQAVVGVGVVLLLVQAAMLPRYRRLSFSLGFWSFTFPLAAAVALAEEWLEITEPAGWRVLTGVLLTAVTAFIAVIGLRSARLGRA</sequence>
<reference evidence="7" key="1">
    <citation type="journal article" date="2019" name="Int. J. Syst. Evol. Microbiol.">
        <title>The Global Catalogue of Microorganisms (GCM) 10K type strain sequencing project: providing services to taxonomists for standard genome sequencing and annotation.</title>
        <authorList>
            <consortium name="The Broad Institute Genomics Platform"/>
            <consortium name="The Broad Institute Genome Sequencing Center for Infectious Disease"/>
            <person name="Wu L."/>
            <person name="Ma J."/>
        </authorList>
    </citation>
    <scope>NUCLEOTIDE SEQUENCE [LARGE SCALE GENOMIC DNA]</scope>
    <source>
        <strain evidence="7">JCM 17017</strain>
    </source>
</reference>
<feature type="transmembrane region" description="Helical" evidence="5">
    <location>
        <begin position="215"/>
        <end position="234"/>
    </location>
</feature>
<feature type="transmembrane region" description="Helical" evidence="5">
    <location>
        <begin position="186"/>
        <end position="209"/>
    </location>
</feature>
<dbReference type="Pfam" id="PF03595">
    <property type="entry name" value="SLAC1"/>
    <property type="match status" value="1"/>
</dbReference>
<evidence type="ECO:0000256" key="4">
    <source>
        <dbReference type="ARBA" id="ARBA00023136"/>
    </source>
</evidence>
<keyword evidence="3 5" id="KW-1133">Transmembrane helix</keyword>
<evidence type="ECO:0008006" key="8">
    <source>
        <dbReference type="Google" id="ProtNLM"/>
    </source>
</evidence>
<evidence type="ECO:0000313" key="7">
    <source>
        <dbReference type="Proteomes" id="UP001501624"/>
    </source>
</evidence>
<feature type="transmembrane region" description="Helical" evidence="5">
    <location>
        <begin position="72"/>
        <end position="91"/>
    </location>
</feature>
<dbReference type="Gene3D" id="1.50.10.150">
    <property type="entry name" value="Voltage-dependent anion channel"/>
    <property type="match status" value="1"/>
</dbReference>
<dbReference type="CDD" id="cd09322">
    <property type="entry name" value="TDT_TehA_like"/>
    <property type="match status" value="1"/>
</dbReference>
<dbReference type="InterPro" id="IPR004695">
    <property type="entry name" value="SLAC1/Mae1/Ssu1/TehA"/>
</dbReference>
<feature type="transmembrane region" description="Helical" evidence="5">
    <location>
        <begin position="97"/>
        <end position="118"/>
    </location>
</feature>
<comment type="subcellular location">
    <subcellularLocation>
        <location evidence="1">Membrane</location>
        <topology evidence="1">Multi-pass membrane protein</topology>
    </subcellularLocation>
</comment>
<evidence type="ECO:0000256" key="2">
    <source>
        <dbReference type="ARBA" id="ARBA00022692"/>
    </source>
</evidence>
<dbReference type="InterPro" id="IPR052951">
    <property type="entry name" value="Tellurite_res_ion_channel"/>
</dbReference>
<keyword evidence="7" id="KW-1185">Reference proteome</keyword>
<dbReference type="InterPro" id="IPR038665">
    <property type="entry name" value="Voltage-dep_anion_channel_sf"/>
</dbReference>
<keyword evidence="2 5" id="KW-0812">Transmembrane</keyword>
<name>A0ABP7HX65_9PSEU</name>
<feature type="transmembrane region" description="Helical" evidence="5">
    <location>
        <begin position="157"/>
        <end position="179"/>
    </location>
</feature>
<evidence type="ECO:0000256" key="5">
    <source>
        <dbReference type="SAM" id="Phobius"/>
    </source>
</evidence>
<proteinExistence type="predicted"/>
<feature type="transmembrane region" description="Helical" evidence="5">
    <location>
        <begin position="130"/>
        <end position="151"/>
    </location>
</feature>
<protein>
    <recommendedName>
        <fullName evidence="8">Tellurite resistance protein</fullName>
    </recommendedName>
</protein>
<feature type="transmembrane region" description="Helical" evidence="5">
    <location>
        <begin position="273"/>
        <end position="293"/>
    </location>
</feature>
<dbReference type="PANTHER" id="PTHR37955:SF1">
    <property type="entry name" value="DEP DOMAIN-CONTAINING PROTEIN"/>
    <property type="match status" value="1"/>
</dbReference>
<keyword evidence="4 5" id="KW-0472">Membrane</keyword>
<evidence type="ECO:0000313" key="6">
    <source>
        <dbReference type="EMBL" id="GAA3800854.1"/>
    </source>
</evidence>
<evidence type="ECO:0000256" key="1">
    <source>
        <dbReference type="ARBA" id="ARBA00004141"/>
    </source>
</evidence>
<dbReference type="PANTHER" id="PTHR37955">
    <property type="entry name" value="TELLURITE RESISTANCE PROTEIN TEHA"/>
    <property type="match status" value="1"/>
</dbReference>
<gene>
    <name evidence="6" type="ORF">GCM10022380_17890</name>
</gene>
<organism evidence="6 7">
    <name type="scientific">Amycolatopsis tucumanensis</name>
    <dbReference type="NCBI Taxonomy" id="401106"/>
    <lineage>
        <taxon>Bacteria</taxon>
        <taxon>Bacillati</taxon>
        <taxon>Actinomycetota</taxon>
        <taxon>Actinomycetes</taxon>
        <taxon>Pseudonocardiales</taxon>
        <taxon>Pseudonocardiaceae</taxon>
        <taxon>Amycolatopsis</taxon>
    </lineage>
</organism>